<name>A0A445AEB7_ARAHY</name>
<keyword evidence="2" id="KW-1185">Reference proteome</keyword>
<sequence length="53" mass="5851">MTIARPCRKDSTWITMKERDLLECCGSIKFATKMASASPFSSLQHALDGTSDI</sequence>
<evidence type="ECO:0000313" key="1">
    <source>
        <dbReference type="EMBL" id="RYR24761.1"/>
    </source>
</evidence>
<evidence type="ECO:0000313" key="2">
    <source>
        <dbReference type="Proteomes" id="UP000289738"/>
    </source>
</evidence>
<proteinExistence type="predicted"/>
<dbReference type="EMBL" id="SDMP01000012">
    <property type="protein sequence ID" value="RYR24761.1"/>
    <property type="molecule type" value="Genomic_DNA"/>
</dbReference>
<reference evidence="1 2" key="1">
    <citation type="submission" date="2019-01" db="EMBL/GenBank/DDBJ databases">
        <title>Sequencing of cultivated peanut Arachis hypogaea provides insights into genome evolution and oil improvement.</title>
        <authorList>
            <person name="Chen X."/>
        </authorList>
    </citation>
    <scope>NUCLEOTIDE SEQUENCE [LARGE SCALE GENOMIC DNA]</scope>
    <source>
        <strain evidence="2">cv. Fuhuasheng</strain>
        <tissue evidence="1">Leaves</tissue>
    </source>
</reference>
<comment type="caution">
    <text evidence="1">The sequence shown here is derived from an EMBL/GenBank/DDBJ whole genome shotgun (WGS) entry which is preliminary data.</text>
</comment>
<organism evidence="1 2">
    <name type="scientific">Arachis hypogaea</name>
    <name type="common">Peanut</name>
    <dbReference type="NCBI Taxonomy" id="3818"/>
    <lineage>
        <taxon>Eukaryota</taxon>
        <taxon>Viridiplantae</taxon>
        <taxon>Streptophyta</taxon>
        <taxon>Embryophyta</taxon>
        <taxon>Tracheophyta</taxon>
        <taxon>Spermatophyta</taxon>
        <taxon>Magnoliopsida</taxon>
        <taxon>eudicotyledons</taxon>
        <taxon>Gunneridae</taxon>
        <taxon>Pentapetalae</taxon>
        <taxon>rosids</taxon>
        <taxon>fabids</taxon>
        <taxon>Fabales</taxon>
        <taxon>Fabaceae</taxon>
        <taxon>Papilionoideae</taxon>
        <taxon>50 kb inversion clade</taxon>
        <taxon>dalbergioids sensu lato</taxon>
        <taxon>Dalbergieae</taxon>
        <taxon>Pterocarpus clade</taxon>
        <taxon>Arachis</taxon>
    </lineage>
</organism>
<gene>
    <name evidence="1" type="ORF">Ahy_B02g058292</name>
</gene>
<dbReference type="Proteomes" id="UP000289738">
    <property type="component" value="Chromosome B02"/>
</dbReference>
<accession>A0A445AEB7</accession>
<dbReference type="AlphaFoldDB" id="A0A445AEB7"/>
<protein>
    <submittedName>
        <fullName evidence="1">Uncharacterized protein</fullName>
    </submittedName>
</protein>